<comment type="caution">
    <text evidence="2">The sequence shown here is derived from an EMBL/GenBank/DDBJ whole genome shotgun (WGS) entry which is preliminary data.</text>
</comment>
<keyword evidence="1" id="KW-0732">Signal</keyword>
<protein>
    <submittedName>
        <fullName evidence="2">Uncharacterized protein</fullName>
    </submittedName>
</protein>
<evidence type="ECO:0000313" key="2">
    <source>
        <dbReference type="EMBL" id="KAJ8319059.1"/>
    </source>
</evidence>
<dbReference type="PANTHER" id="PTHR33539">
    <property type="entry name" value="UPF0764 PROTEIN C16ORF89"/>
    <property type="match status" value="1"/>
</dbReference>
<sequence length="718" mass="81463">MGILIIILTLVICLHQTELSQAQSANDTSLYLDRTLNALTNALLFYDREHRYVNLDAVGWMRMVEDIEKINRIRSIVDVAGIVSDKAIPHVRQNTPRYYQGFRVMLNQGFWEINYSSRDIPSSFRIFPYRADEGIDGSTSDNCIVELLGTGSGRPPCDITPSCWVSMTTPGYFGYSLSHQIYWLEIAELNGCASQMETLRQQYGQPSIPDIQTGLCANILAETQAHSKCWVPNAQKGSIHGRLTKRSRNVSRNPREHLLSIYMYMYFMIAFCGKVGFREFFQQEALDRILSWQDSTHGCYMELPSQPVGALRRQKRAEVQLRHGCLAHLTGVAIGALAQYVRYILEMMSISNETSLVLFETTCAEVPLALEMKLVGILNVFVYCVLCVFSVSNAQFFNGTRLYLHRTLDALMGALLFYDREHMFVNLDALSWTRMIEGQLTVLLRRIASNPQNWNVDPNTLERIRQIITVSGIVSDKARPYIARRSPIYHQIIIYPYRRGEAIGGGTSDGCIGHLIGTVGPSQCNVTPFCWRSMTSPGYFGYSLSHELWWLQIGELNGCSAQMERMRQLHGSPPIPRIQEGLCANMLAESILIANNGFPYQRRDLFMEDRIGSLVRKKRAERQLRHGCLSHLTGVAIGALAQYVPTFCGILGFGQFFRLKWLEHILSWQNPQSGCYDKKSARRKRSERLLNNGCLAHLTAMAITCLSQYSTKHGFCQK</sequence>
<evidence type="ECO:0000313" key="3">
    <source>
        <dbReference type="Proteomes" id="UP001217089"/>
    </source>
</evidence>
<dbReference type="EMBL" id="JARBDR010000214">
    <property type="protein sequence ID" value="KAJ8319059.1"/>
    <property type="molecule type" value="Genomic_DNA"/>
</dbReference>
<evidence type="ECO:0000256" key="1">
    <source>
        <dbReference type="SAM" id="SignalP"/>
    </source>
</evidence>
<keyword evidence="3" id="KW-1185">Reference proteome</keyword>
<proteinExistence type="predicted"/>
<gene>
    <name evidence="2" type="ORF">KUTeg_004150</name>
</gene>
<reference evidence="2 3" key="1">
    <citation type="submission" date="2022-12" db="EMBL/GenBank/DDBJ databases">
        <title>Chromosome-level genome of Tegillarca granosa.</title>
        <authorList>
            <person name="Kim J."/>
        </authorList>
    </citation>
    <scope>NUCLEOTIDE SEQUENCE [LARGE SCALE GENOMIC DNA]</scope>
    <source>
        <strain evidence="2">Teg-2019</strain>
        <tissue evidence="2">Adductor muscle</tissue>
    </source>
</reference>
<dbReference type="PANTHER" id="PTHR33539:SF1">
    <property type="entry name" value="UPF0764 PROTEIN C16ORF89"/>
    <property type="match status" value="1"/>
</dbReference>
<dbReference type="Pfam" id="PF15882">
    <property type="entry name" value="DUF4735"/>
    <property type="match status" value="4"/>
</dbReference>
<organism evidence="2 3">
    <name type="scientific">Tegillarca granosa</name>
    <name type="common">Malaysian cockle</name>
    <name type="synonym">Anadara granosa</name>
    <dbReference type="NCBI Taxonomy" id="220873"/>
    <lineage>
        <taxon>Eukaryota</taxon>
        <taxon>Metazoa</taxon>
        <taxon>Spiralia</taxon>
        <taxon>Lophotrochozoa</taxon>
        <taxon>Mollusca</taxon>
        <taxon>Bivalvia</taxon>
        <taxon>Autobranchia</taxon>
        <taxon>Pteriomorphia</taxon>
        <taxon>Arcoida</taxon>
        <taxon>Arcoidea</taxon>
        <taxon>Arcidae</taxon>
        <taxon>Tegillarca</taxon>
    </lineage>
</organism>
<accession>A0ABQ9FP54</accession>
<feature type="signal peptide" evidence="1">
    <location>
        <begin position="1"/>
        <end position="22"/>
    </location>
</feature>
<name>A0ABQ9FP54_TEGGR</name>
<feature type="chain" id="PRO_5047284414" evidence="1">
    <location>
        <begin position="23"/>
        <end position="718"/>
    </location>
</feature>
<dbReference type="Proteomes" id="UP001217089">
    <property type="component" value="Unassembled WGS sequence"/>
</dbReference>
<dbReference type="InterPro" id="IPR031751">
    <property type="entry name" value="DUF4735"/>
</dbReference>